<dbReference type="OrthoDB" id="10071059at2759"/>
<dbReference type="Proteomes" id="UP000694560">
    <property type="component" value="Unplaced"/>
</dbReference>
<dbReference type="Ensembl" id="ENSMCST00000014733.1">
    <property type="protein sequence ID" value="ENSMCSP00000014364.1"/>
    <property type="gene ID" value="ENSMCSG00000010139.1"/>
</dbReference>
<evidence type="ECO:0000313" key="7">
    <source>
        <dbReference type="Proteomes" id="UP000694560"/>
    </source>
</evidence>
<reference evidence="6" key="2">
    <citation type="submission" date="2025-09" db="UniProtKB">
        <authorList>
            <consortium name="Ensembl"/>
        </authorList>
    </citation>
    <scope>IDENTIFICATION</scope>
</reference>
<keyword evidence="7" id="KW-1185">Reference proteome</keyword>
<evidence type="ECO:0000256" key="1">
    <source>
        <dbReference type="ARBA" id="ARBA00004123"/>
    </source>
</evidence>
<dbReference type="AlphaFoldDB" id="A0A8C5TZS5"/>
<sequence length="285" mass="31724">MAAQGRARAGGGEEERESGRSETELLLHPELLSEEFLRLTLEQKNILVENDVKMDKDGLTDLYVQHAIPLPQRDLPKSRWGKMMEKKRQQNDLKSENKSITTVEGLRKRPLIVFDGNSTSTSIKVKKTENGAADRLKPPPAGSTTNTVRRLSVPSNASTYISASSLSEDAKVGIKNNEAKQNNISKTNSSMLTNLKVYPLSPIAGTTVVKLKRSVPKEEPDLPVCLCSILFCSFFFKLRFTGAKVRPLQEFSGLFYFGIIVEYLETNRSVASLGNMRRKEICSCP</sequence>
<protein>
    <recommendedName>
        <fullName evidence="3">Ashwin</fullName>
    </recommendedName>
</protein>
<dbReference type="GO" id="GO:0048598">
    <property type="term" value="P:embryonic morphogenesis"/>
    <property type="evidence" value="ECO:0007669"/>
    <property type="project" value="InterPro"/>
</dbReference>
<organism evidence="6 7">
    <name type="scientific">Malurus cyaneus samueli</name>
    <dbReference type="NCBI Taxonomy" id="2593467"/>
    <lineage>
        <taxon>Eukaryota</taxon>
        <taxon>Metazoa</taxon>
        <taxon>Chordata</taxon>
        <taxon>Craniata</taxon>
        <taxon>Vertebrata</taxon>
        <taxon>Euteleostomi</taxon>
        <taxon>Archelosauria</taxon>
        <taxon>Archosauria</taxon>
        <taxon>Dinosauria</taxon>
        <taxon>Saurischia</taxon>
        <taxon>Theropoda</taxon>
        <taxon>Coelurosauria</taxon>
        <taxon>Aves</taxon>
        <taxon>Neognathae</taxon>
        <taxon>Neoaves</taxon>
        <taxon>Telluraves</taxon>
        <taxon>Australaves</taxon>
        <taxon>Passeriformes</taxon>
        <taxon>Meliphagoidea</taxon>
        <taxon>Maluridae</taxon>
        <taxon>Malurus</taxon>
    </lineage>
</organism>
<dbReference type="Pfam" id="PF15323">
    <property type="entry name" value="Ashwin"/>
    <property type="match status" value="1"/>
</dbReference>
<dbReference type="InterPro" id="IPR024887">
    <property type="entry name" value="Ashwin"/>
</dbReference>
<comment type="similarity">
    <text evidence="2">Belongs to the ashwin family.</text>
</comment>
<feature type="compositionally biased region" description="Basic and acidic residues" evidence="5">
    <location>
        <begin position="11"/>
        <end position="24"/>
    </location>
</feature>
<feature type="region of interest" description="Disordered" evidence="5">
    <location>
        <begin position="1"/>
        <end position="24"/>
    </location>
</feature>
<name>A0A8C5TZS5_9PASS</name>
<evidence type="ECO:0000256" key="2">
    <source>
        <dbReference type="ARBA" id="ARBA00007855"/>
    </source>
</evidence>
<proteinExistence type="inferred from homology"/>
<accession>A0A8C5TZS5</accession>
<evidence type="ECO:0000256" key="5">
    <source>
        <dbReference type="SAM" id="MobiDB-lite"/>
    </source>
</evidence>
<comment type="subcellular location">
    <subcellularLocation>
        <location evidence="1">Nucleus</location>
    </subcellularLocation>
</comment>
<keyword evidence="4" id="KW-0539">Nucleus</keyword>
<evidence type="ECO:0000256" key="4">
    <source>
        <dbReference type="ARBA" id="ARBA00023242"/>
    </source>
</evidence>
<reference evidence="6" key="1">
    <citation type="submission" date="2025-08" db="UniProtKB">
        <authorList>
            <consortium name="Ensembl"/>
        </authorList>
    </citation>
    <scope>IDENTIFICATION</scope>
</reference>
<dbReference type="GO" id="GO:0005634">
    <property type="term" value="C:nucleus"/>
    <property type="evidence" value="ECO:0007669"/>
    <property type="project" value="UniProtKB-SubCell"/>
</dbReference>
<dbReference type="PANTHER" id="PTHR28359">
    <property type="entry name" value="ASHWIN"/>
    <property type="match status" value="1"/>
</dbReference>
<dbReference type="GO" id="GO:0072669">
    <property type="term" value="C:tRNA-splicing ligase complex"/>
    <property type="evidence" value="ECO:0007669"/>
    <property type="project" value="InterPro"/>
</dbReference>
<evidence type="ECO:0000256" key="3">
    <source>
        <dbReference type="ARBA" id="ARBA00015134"/>
    </source>
</evidence>
<evidence type="ECO:0000313" key="6">
    <source>
        <dbReference type="Ensembl" id="ENSMCSP00000014364.1"/>
    </source>
</evidence>
<dbReference type="PANTHER" id="PTHR28359:SF1">
    <property type="entry name" value="ASHWIN"/>
    <property type="match status" value="1"/>
</dbReference>